<reference evidence="3 4" key="1">
    <citation type="journal article" date="2019" name="Nat. Ecol. Evol.">
        <title>Megaphylogeny resolves global patterns of mushroom evolution.</title>
        <authorList>
            <person name="Varga T."/>
            <person name="Krizsan K."/>
            <person name="Foldi C."/>
            <person name="Dima B."/>
            <person name="Sanchez-Garcia M."/>
            <person name="Sanchez-Ramirez S."/>
            <person name="Szollosi G.J."/>
            <person name="Szarkandi J.G."/>
            <person name="Papp V."/>
            <person name="Albert L."/>
            <person name="Andreopoulos W."/>
            <person name="Angelini C."/>
            <person name="Antonin V."/>
            <person name="Barry K.W."/>
            <person name="Bougher N.L."/>
            <person name="Buchanan P."/>
            <person name="Buyck B."/>
            <person name="Bense V."/>
            <person name="Catcheside P."/>
            <person name="Chovatia M."/>
            <person name="Cooper J."/>
            <person name="Damon W."/>
            <person name="Desjardin D."/>
            <person name="Finy P."/>
            <person name="Geml J."/>
            <person name="Haridas S."/>
            <person name="Hughes K."/>
            <person name="Justo A."/>
            <person name="Karasinski D."/>
            <person name="Kautmanova I."/>
            <person name="Kiss B."/>
            <person name="Kocsube S."/>
            <person name="Kotiranta H."/>
            <person name="LaButti K.M."/>
            <person name="Lechner B.E."/>
            <person name="Liimatainen K."/>
            <person name="Lipzen A."/>
            <person name="Lukacs Z."/>
            <person name="Mihaltcheva S."/>
            <person name="Morgado L.N."/>
            <person name="Niskanen T."/>
            <person name="Noordeloos M.E."/>
            <person name="Ohm R.A."/>
            <person name="Ortiz-Santana B."/>
            <person name="Ovrebo C."/>
            <person name="Racz N."/>
            <person name="Riley R."/>
            <person name="Savchenko A."/>
            <person name="Shiryaev A."/>
            <person name="Soop K."/>
            <person name="Spirin V."/>
            <person name="Szebenyi C."/>
            <person name="Tomsovsky M."/>
            <person name="Tulloss R.E."/>
            <person name="Uehling J."/>
            <person name="Grigoriev I.V."/>
            <person name="Vagvolgyi C."/>
            <person name="Papp T."/>
            <person name="Martin F.M."/>
            <person name="Miettinen O."/>
            <person name="Hibbett D.S."/>
            <person name="Nagy L.G."/>
        </authorList>
    </citation>
    <scope>NUCLEOTIDE SEQUENCE [LARGE SCALE GENOMIC DNA]</scope>
    <source>
        <strain evidence="3 4">FP101781</strain>
    </source>
</reference>
<feature type="compositionally biased region" description="Basic residues" evidence="1">
    <location>
        <begin position="176"/>
        <end position="190"/>
    </location>
</feature>
<keyword evidence="2" id="KW-0732">Signal</keyword>
<protein>
    <submittedName>
        <fullName evidence="3">Uncharacterized protein</fullName>
    </submittedName>
</protein>
<evidence type="ECO:0000313" key="4">
    <source>
        <dbReference type="Proteomes" id="UP000298030"/>
    </source>
</evidence>
<accession>A0A4Y7SWY3</accession>
<organism evidence="3 4">
    <name type="scientific">Coprinellus micaceus</name>
    <name type="common">Glistening ink-cap mushroom</name>
    <name type="synonym">Coprinus micaceus</name>
    <dbReference type="NCBI Taxonomy" id="71717"/>
    <lineage>
        <taxon>Eukaryota</taxon>
        <taxon>Fungi</taxon>
        <taxon>Dikarya</taxon>
        <taxon>Basidiomycota</taxon>
        <taxon>Agaricomycotina</taxon>
        <taxon>Agaricomycetes</taxon>
        <taxon>Agaricomycetidae</taxon>
        <taxon>Agaricales</taxon>
        <taxon>Agaricineae</taxon>
        <taxon>Psathyrellaceae</taxon>
        <taxon>Coprinellus</taxon>
    </lineage>
</organism>
<dbReference type="Proteomes" id="UP000298030">
    <property type="component" value="Unassembled WGS sequence"/>
</dbReference>
<dbReference type="EMBL" id="QPFP01000049">
    <property type="protein sequence ID" value="TEB26366.1"/>
    <property type="molecule type" value="Genomic_DNA"/>
</dbReference>
<name>A0A4Y7SWY3_COPMI</name>
<feature type="compositionally biased region" description="Low complexity" evidence="1">
    <location>
        <begin position="141"/>
        <end position="158"/>
    </location>
</feature>
<feature type="region of interest" description="Disordered" evidence="1">
    <location>
        <begin position="107"/>
        <end position="242"/>
    </location>
</feature>
<comment type="caution">
    <text evidence="3">The sequence shown here is derived from an EMBL/GenBank/DDBJ whole genome shotgun (WGS) entry which is preliminary data.</text>
</comment>
<evidence type="ECO:0000256" key="1">
    <source>
        <dbReference type="SAM" id="MobiDB-lite"/>
    </source>
</evidence>
<feature type="compositionally biased region" description="Basic residues" evidence="1">
    <location>
        <begin position="126"/>
        <end position="140"/>
    </location>
</feature>
<evidence type="ECO:0000313" key="3">
    <source>
        <dbReference type="EMBL" id="TEB26366.1"/>
    </source>
</evidence>
<proteinExistence type="predicted"/>
<dbReference type="AlphaFoldDB" id="A0A4Y7SWY3"/>
<evidence type="ECO:0000256" key="2">
    <source>
        <dbReference type="SAM" id="SignalP"/>
    </source>
</evidence>
<feature type="chain" id="PRO_5021448584" evidence="2">
    <location>
        <begin position="22"/>
        <end position="261"/>
    </location>
</feature>
<dbReference type="OrthoDB" id="10658519at2759"/>
<gene>
    <name evidence="3" type="ORF">FA13DRAFT_1817000</name>
</gene>
<keyword evidence="4" id="KW-1185">Reference proteome</keyword>
<feature type="compositionally biased region" description="Polar residues" evidence="1">
    <location>
        <begin position="228"/>
        <end position="238"/>
    </location>
</feature>
<sequence>MRLSSNLAFLTLVSQGLVALAAPIEFAETSELLDLKGSENPRGFDAREVSSDLEAREWDESEELSVRDLADFELSLRSLSDDNLLPLEARQFITNIVGQIGKKLVGPLKKRIHPGKGSPKTPKPNGVKKLKSKGLPKTGKKSSGLSKPGKSSKKGSVAPKKKPKNLRATGGSGKRAGAKGKKEASKKKKSQGSSRKGSGKGKKGNGGKGKNGGGKDKGKKSGKKGATPSRTRNRTFNVNLDPGTLLNAGAAIANVVTGLGN</sequence>
<feature type="signal peptide" evidence="2">
    <location>
        <begin position="1"/>
        <end position="21"/>
    </location>
</feature>